<organism evidence="1 2">
    <name type="scientific">Liparis tanakae</name>
    <name type="common">Tanaka's snailfish</name>
    <dbReference type="NCBI Taxonomy" id="230148"/>
    <lineage>
        <taxon>Eukaryota</taxon>
        <taxon>Metazoa</taxon>
        <taxon>Chordata</taxon>
        <taxon>Craniata</taxon>
        <taxon>Vertebrata</taxon>
        <taxon>Euteleostomi</taxon>
        <taxon>Actinopterygii</taxon>
        <taxon>Neopterygii</taxon>
        <taxon>Teleostei</taxon>
        <taxon>Neoteleostei</taxon>
        <taxon>Acanthomorphata</taxon>
        <taxon>Eupercaria</taxon>
        <taxon>Perciformes</taxon>
        <taxon>Cottioidei</taxon>
        <taxon>Cottales</taxon>
        <taxon>Liparidae</taxon>
        <taxon>Liparis</taxon>
    </lineage>
</organism>
<proteinExistence type="predicted"/>
<gene>
    <name evidence="1" type="ORF">EYF80_011006</name>
</gene>
<evidence type="ECO:0000313" key="1">
    <source>
        <dbReference type="EMBL" id="TNN78836.1"/>
    </source>
</evidence>
<name>A0A4Z2ILR0_9TELE</name>
<sequence>MSIAAFTQNEHDGIALDQRRRFGVCDVQTLNEAWVSASFGVRKRSVSLSGLDPDMLMDWTCTM</sequence>
<protein>
    <submittedName>
        <fullName evidence="1">Uncharacterized protein</fullName>
    </submittedName>
</protein>
<reference evidence="1 2" key="1">
    <citation type="submission" date="2019-03" db="EMBL/GenBank/DDBJ databases">
        <title>First draft genome of Liparis tanakae, snailfish: a comprehensive survey of snailfish specific genes.</title>
        <authorList>
            <person name="Kim W."/>
            <person name="Song I."/>
            <person name="Jeong J.-H."/>
            <person name="Kim D."/>
            <person name="Kim S."/>
            <person name="Ryu S."/>
            <person name="Song J.Y."/>
            <person name="Lee S.K."/>
        </authorList>
    </citation>
    <scope>NUCLEOTIDE SEQUENCE [LARGE SCALE GENOMIC DNA]</scope>
    <source>
        <tissue evidence="1">Muscle</tissue>
    </source>
</reference>
<comment type="caution">
    <text evidence="1">The sequence shown here is derived from an EMBL/GenBank/DDBJ whole genome shotgun (WGS) entry which is preliminary data.</text>
</comment>
<dbReference type="AlphaFoldDB" id="A0A4Z2ILR0"/>
<evidence type="ECO:0000313" key="2">
    <source>
        <dbReference type="Proteomes" id="UP000314294"/>
    </source>
</evidence>
<dbReference type="Proteomes" id="UP000314294">
    <property type="component" value="Unassembled WGS sequence"/>
</dbReference>
<accession>A0A4Z2ILR0</accession>
<keyword evidence="2" id="KW-1185">Reference proteome</keyword>
<dbReference type="EMBL" id="SRLO01000070">
    <property type="protein sequence ID" value="TNN78836.1"/>
    <property type="molecule type" value="Genomic_DNA"/>
</dbReference>